<evidence type="ECO:0008006" key="4">
    <source>
        <dbReference type="Google" id="ProtNLM"/>
    </source>
</evidence>
<dbReference type="InterPro" id="IPR010690">
    <property type="entry name" value="YqfD"/>
</dbReference>
<reference evidence="2" key="2">
    <citation type="submission" date="2020-09" db="EMBL/GenBank/DDBJ databases">
        <authorList>
            <person name="Sun Q."/>
            <person name="Ohkuma M."/>
        </authorList>
    </citation>
    <scope>NUCLEOTIDE SEQUENCE</scope>
    <source>
        <strain evidence="2">JCM 17251</strain>
    </source>
</reference>
<sequence>MKSVKGSYLSGVVEIQVTGDHPEQFLQQCARNGIMLWEIKKVHVNQCTASVLLKDVKEIRKLRRGSKFKIHFLNKHGLPFFKKRVGRKKPLLIGLLLSLLLFFILSNMVWQVTVTGVPEELENKIKEQLTSYGVYPGAFTFSIESPNQIQQLLLEDVPELLWIGVDKKGTSFYLEGVEKLIIEKEEPAGPRHLVAGKSGVIQYMYVKKGMPEVTVNDVVEKGDVLVSGAIEKLNIIDEEEDKQEFELVAADGEIIATTWYKAEVNVPLTAEHVELTGNTNEKYRIKFGSLSIPIWPLTRFEHFEHELIETDEYQLDIFGWRPPIYFTAEKRLESTPWYSERTREEAIQTGIRQAKNDLQRRLGKDAEIITEKVLHETIRHGKVKLSLYITVEENIAVEQPINQGD</sequence>
<dbReference type="EMBL" id="BMOS01000007">
    <property type="protein sequence ID" value="GGN54624.1"/>
    <property type="molecule type" value="Genomic_DNA"/>
</dbReference>
<keyword evidence="1" id="KW-0472">Membrane</keyword>
<evidence type="ECO:0000256" key="1">
    <source>
        <dbReference type="SAM" id="Phobius"/>
    </source>
</evidence>
<evidence type="ECO:0000313" key="3">
    <source>
        <dbReference type="Proteomes" id="UP000624041"/>
    </source>
</evidence>
<dbReference type="Pfam" id="PF06898">
    <property type="entry name" value="YqfD"/>
    <property type="match status" value="1"/>
</dbReference>
<keyword evidence="1" id="KW-0812">Transmembrane</keyword>
<name>A0A917XWI0_9BACI</name>
<feature type="transmembrane region" description="Helical" evidence="1">
    <location>
        <begin position="91"/>
        <end position="110"/>
    </location>
</feature>
<dbReference type="PIRSF" id="PIRSF029895">
    <property type="entry name" value="SpoIV"/>
    <property type="match status" value="1"/>
</dbReference>
<gene>
    <name evidence="2" type="primary">yqfD</name>
    <name evidence="2" type="ORF">GCM10007971_12520</name>
</gene>
<comment type="caution">
    <text evidence="2">The sequence shown here is derived from an EMBL/GenBank/DDBJ whole genome shotgun (WGS) entry which is preliminary data.</text>
</comment>
<keyword evidence="3" id="KW-1185">Reference proteome</keyword>
<protein>
    <recommendedName>
        <fullName evidence="4">Sporulation protein YqfD</fullName>
    </recommendedName>
</protein>
<evidence type="ECO:0000313" key="2">
    <source>
        <dbReference type="EMBL" id="GGN54624.1"/>
    </source>
</evidence>
<dbReference type="RefSeq" id="WP_188856478.1">
    <property type="nucleotide sequence ID" value="NZ_BMOS01000007.1"/>
</dbReference>
<keyword evidence="1" id="KW-1133">Transmembrane helix</keyword>
<proteinExistence type="predicted"/>
<dbReference type="Proteomes" id="UP000624041">
    <property type="component" value="Unassembled WGS sequence"/>
</dbReference>
<reference evidence="2" key="1">
    <citation type="journal article" date="2014" name="Int. J. Syst. Evol. Microbiol.">
        <title>Complete genome sequence of Corynebacterium casei LMG S-19264T (=DSM 44701T), isolated from a smear-ripened cheese.</title>
        <authorList>
            <consortium name="US DOE Joint Genome Institute (JGI-PGF)"/>
            <person name="Walter F."/>
            <person name="Albersmeier A."/>
            <person name="Kalinowski J."/>
            <person name="Ruckert C."/>
        </authorList>
    </citation>
    <scope>NUCLEOTIDE SEQUENCE</scope>
    <source>
        <strain evidence="2">JCM 17251</strain>
    </source>
</reference>
<dbReference type="AlphaFoldDB" id="A0A917XWI0"/>
<organism evidence="2 3">
    <name type="scientific">Oceanobacillus indicireducens</name>
    <dbReference type="NCBI Taxonomy" id="1004261"/>
    <lineage>
        <taxon>Bacteria</taxon>
        <taxon>Bacillati</taxon>
        <taxon>Bacillota</taxon>
        <taxon>Bacilli</taxon>
        <taxon>Bacillales</taxon>
        <taxon>Bacillaceae</taxon>
        <taxon>Oceanobacillus</taxon>
    </lineage>
</organism>
<accession>A0A917XWI0</accession>
<dbReference type="NCBIfam" id="TIGR02876">
    <property type="entry name" value="spore_yqfD"/>
    <property type="match status" value="1"/>
</dbReference>